<keyword evidence="4" id="KW-1185">Reference proteome</keyword>
<evidence type="ECO:0000313" key="3">
    <source>
        <dbReference type="EMBL" id="ACZ42422.1"/>
    </source>
</evidence>
<dbReference type="InterPro" id="IPR001441">
    <property type="entry name" value="UPP_synth-like"/>
</dbReference>
<comment type="function">
    <text evidence="2">Catalyzes the condensation of isopentenyl diphosphate (IPP) with allylic pyrophosphates generating different type of terpenoids.</text>
</comment>
<feature type="binding site" evidence="2">
    <location>
        <begin position="15"/>
        <end position="18"/>
    </location>
    <ligand>
        <name>substrate</name>
    </ligand>
</feature>
<dbReference type="GO" id="GO:0005829">
    <property type="term" value="C:cytosol"/>
    <property type="evidence" value="ECO:0007669"/>
    <property type="project" value="TreeGrafter"/>
</dbReference>
<evidence type="ECO:0000256" key="1">
    <source>
        <dbReference type="ARBA" id="ARBA00022679"/>
    </source>
</evidence>
<keyword evidence="1 2" id="KW-0808">Transferase</keyword>
<dbReference type="GO" id="GO:0008834">
    <property type="term" value="F:ditrans,polycis-undecaprenyl-diphosphate synthase [(2E,6E)-farnesyl-diphosphate specific] activity"/>
    <property type="evidence" value="ECO:0007669"/>
    <property type="project" value="TreeGrafter"/>
</dbReference>
<dbReference type="Gene3D" id="3.40.1180.10">
    <property type="entry name" value="Decaprenyl diphosphate synthase-like"/>
    <property type="match status" value="1"/>
</dbReference>
<feature type="binding site" evidence="2">
    <location>
        <position position="197"/>
    </location>
    <ligand>
        <name>Mg(2+)</name>
        <dbReference type="ChEBI" id="CHEBI:18420"/>
    </ligand>
</feature>
<organism evidence="3 4">
    <name type="scientific">Thermobaculum terrenum (strain ATCC BAA-798 / CCMEE 7001 / YNP1)</name>
    <dbReference type="NCBI Taxonomy" id="525904"/>
    <lineage>
        <taxon>Bacteria</taxon>
        <taxon>Bacillati</taxon>
        <taxon>Chloroflexota</taxon>
        <taxon>Chloroflexia</taxon>
        <taxon>Candidatus Thermobaculales</taxon>
        <taxon>Candidatus Thermobaculaceae</taxon>
        <taxon>Thermobaculum</taxon>
    </lineage>
</organism>
<comment type="subunit">
    <text evidence="2">Homodimer.</text>
</comment>
<comment type="cofactor">
    <cofactor evidence="2">
        <name>Mg(2+)</name>
        <dbReference type="ChEBI" id="CHEBI:18420"/>
    </cofactor>
    <text evidence="2">Binds 2 magnesium ions per subunit.</text>
</comment>
<dbReference type="KEGG" id="ttr:Tter_1516"/>
<dbReference type="GO" id="GO:0000287">
    <property type="term" value="F:magnesium ion binding"/>
    <property type="evidence" value="ECO:0007669"/>
    <property type="project" value="UniProtKB-UniRule"/>
</dbReference>
<gene>
    <name evidence="3" type="ordered locus">Tter_1516</name>
</gene>
<feature type="binding site" evidence="2">
    <location>
        <position position="178"/>
    </location>
    <ligand>
        <name>substrate</name>
    </ligand>
</feature>
<keyword evidence="2" id="KW-0479">Metal-binding</keyword>
<dbReference type="SUPFAM" id="SSF64005">
    <property type="entry name" value="Undecaprenyl diphosphate synthase"/>
    <property type="match status" value="1"/>
</dbReference>
<dbReference type="Pfam" id="PF01255">
    <property type="entry name" value="Prenyltransf"/>
    <property type="match status" value="1"/>
</dbReference>
<feature type="binding site" evidence="2">
    <location>
        <position position="31"/>
    </location>
    <ligand>
        <name>substrate</name>
    </ligand>
</feature>
<feature type="binding site" evidence="2">
    <location>
        <position position="14"/>
    </location>
    <ligand>
        <name>Mg(2+)</name>
        <dbReference type="ChEBI" id="CHEBI:18420"/>
    </ligand>
</feature>
<protein>
    <recommendedName>
        <fullName evidence="2">Isoprenyl transferase</fullName>
        <ecNumber evidence="2">2.5.1.-</ecNumber>
    </recommendedName>
</protein>
<dbReference type="Proteomes" id="UP000000323">
    <property type="component" value="Chromosome 1"/>
</dbReference>
<comment type="similarity">
    <text evidence="2">Belongs to the UPP synthase family.</text>
</comment>
<dbReference type="CDD" id="cd00475">
    <property type="entry name" value="Cis_IPPS"/>
    <property type="match status" value="1"/>
</dbReference>
<reference evidence="4" key="1">
    <citation type="journal article" date="2010" name="Stand. Genomic Sci.">
        <title>Complete genome sequence of 'Thermobaculum terrenum' type strain (YNP1).</title>
        <authorList>
            <person name="Kiss H."/>
            <person name="Cleland D."/>
            <person name="Lapidus A."/>
            <person name="Lucas S."/>
            <person name="Glavina Del Rio T."/>
            <person name="Nolan M."/>
            <person name="Tice H."/>
            <person name="Han C."/>
            <person name="Goodwin L."/>
            <person name="Pitluck S."/>
            <person name="Liolios K."/>
            <person name="Ivanova N."/>
            <person name="Mavromatis K."/>
            <person name="Ovchinnikova G."/>
            <person name="Pati A."/>
            <person name="Chen A."/>
            <person name="Palaniappan K."/>
            <person name="Land M."/>
            <person name="Hauser L."/>
            <person name="Chang Y."/>
            <person name="Jeffries C."/>
            <person name="Lu M."/>
            <person name="Brettin T."/>
            <person name="Detter J."/>
            <person name="Goker M."/>
            <person name="Tindall B."/>
            <person name="Beck B."/>
            <person name="McDermott T."/>
            <person name="Woyke T."/>
            <person name="Bristow J."/>
            <person name="Eisen J."/>
            <person name="Markowitz V."/>
            <person name="Hugenholtz P."/>
            <person name="Kyrpides N."/>
            <person name="Klenk H."/>
            <person name="Cheng J."/>
        </authorList>
    </citation>
    <scope>NUCLEOTIDE SEQUENCE [LARGE SCALE GENOMIC DNA]</scope>
    <source>
        <strain evidence="4">ATCC BAA-798 / YNP1</strain>
    </source>
</reference>
<feature type="binding site" evidence="2">
    <location>
        <begin position="59"/>
        <end position="61"/>
    </location>
    <ligand>
        <name>substrate</name>
    </ligand>
</feature>
<dbReference type="EC" id="2.5.1.-" evidence="2"/>
<feature type="active site" description="Proton acceptor" evidence="2">
    <location>
        <position position="62"/>
    </location>
</feature>
<dbReference type="PANTHER" id="PTHR10291">
    <property type="entry name" value="DEHYDRODOLICHYL DIPHOSPHATE SYNTHASE FAMILY MEMBER"/>
    <property type="match status" value="1"/>
</dbReference>
<dbReference type="InterPro" id="IPR018520">
    <property type="entry name" value="UPP_synth-like_CS"/>
</dbReference>
<dbReference type="InterPro" id="IPR036424">
    <property type="entry name" value="UPP_synth-like_sf"/>
</dbReference>
<dbReference type="PROSITE" id="PS01066">
    <property type="entry name" value="UPP_SYNTHASE"/>
    <property type="match status" value="1"/>
</dbReference>
<dbReference type="AlphaFoldDB" id="D1CCA7"/>
<feature type="binding site" evidence="2">
    <location>
        <position position="27"/>
    </location>
    <ligand>
        <name>substrate</name>
    </ligand>
</feature>
<evidence type="ECO:0000256" key="2">
    <source>
        <dbReference type="HAMAP-Rule" id="MF_01139"/>
    </source>
</evidence>
<dbReference type="EMBL" id="CP001825">
    <property type="protein sequence ID" value="ACZ42422.1"/>
    <property type="molecule type" value="Genomic_DNA"/>
</dbReference>
<evidence type="ECO:0000313" key="4">
    <source>
        <dbReference type="Proteomes" id="UP000000323"/>
    </source>
</evidence>
<feature type="active site" evidence="2">
    <location>
        <position position="14"/>
    </location>
</feature>
<dbReference type="GO" id="GO:0016094">
    <property type="term" value="P:polyprenol biosynthetic process"/>
    <property type="evidence" value="ECO:0007669"/>
    <property type="project" value="TreeGrafter"/>
</dbReference>
<dbReference type="NCBIfam" id="NF011405">
    <property type="entry name" value="PRK14830.1"/>
    <property type="match status" value="1"/>
</dbReference>
<dbReference type="NCBIfam" id="TIGR00055">
    <property type="entry name" value="uppS"/>
    <property type="match status" value="1"/>
</dbReference>
<feature type="binding site" evidence="2">
    <location>
        <position position="19"/>
    </location>
    <ligand>
        <name>substrate</name>
    </ligand>
</feature>
<keyword evidence="2" id="KW-0460">Magnesium</keyword>
<feature type="binding site" evidence="2">
    <location>
        <begin position="184"/>
        <end position="186"/>
    </location>
    <ligand>
        <name>substrate</name>
    </ligand>
</feature>
<dbReference type="GO" id="GO:0030145">
    <property type="term" value="F:manganese ion binding"/>
    <property type="evidence" value="ECO:0007669"/>
    <property type="project" value="TreeGrafter"/>
</dbReference>
<accession>D1CCA7</accession>
<dbReference type="PANTHER" id="PTHR10291:SF0">
    <property type="entry name" value="DEHYDRODOLICHYL DIPHOSPHATE SYNTHASE 2"/>
    <property type="match status" value="1"/>
</dbReference>
<dbReference type="HOGENOM" id="CLU_038505_1_1_0"/>
<feature type="binding site" evidence="2">
    <location>
        <position position="63"/>
    </location>
    <ligand>
        <name>substrate</name>
    </ligand>
</feature>
<dbReference type="RefSeq" id="WP_012875456.1">
    <property type="nucleotide sequence ID" value="NC_013525.1"/>
</dbReference>
<proteinExistence type="inferred from homology"/>
<dbReference type="HAMAP" id="MF_01139">
    <property type="entry name" value="ISPT"/>
    <property type="match status" value="1"/>
</dbReference>
<feature type="binding site" evidence="2">
    <location>
        <position position="65"/>
    </location>
    <ligand>
        <name>substrate</name>
    </ligand>
</feature>
<sequence length="234" mass="26817">MSNGIPNHIGIIMDGNGRWAVSHGLPRYEGHRAGVRNIRNVVEACVELGIKYLTVYAFSTENWSRPPEEVSMLLSILENVLKTETPELHKNGVQIRHLGSLDELPEHLQHEIRKALELTKYNDRLVLSVAYNYGGRAEIVHAVKRIILEGVPPDKIDEHLFSQYLYTAGLPDPDLIIRTAGEMRLSNFLIWQAAYAEYWSTPVFWPDFTKEHLKQAVEDYGRRQRKFGGLLEED</sequence>
<name>D1CCA7_THET1</name>
<dbReference type="FunFam" id="3.40.1180.10:FF:000001">
    <property type="entry name" value="(2E,6E)-farnesyl-diphosphate-specific ditrans,polycis-undecaprenyl-diphosphate synthase"/>
    <property type="match status" value="1"/>
</dbReference>
<dbReference type="eggNOG" id="COG0020">
    <property type="taxonomic scope" value="Bacteria"/>
</dbReference>
<dbReference type="STRING" id="525904.Tter_1516"/>